<dbReference type="Pfam" id="PF11957">
    <property type="entry name" value="efThoc1"/>
    <property type="match status" value="1"/>
</dbReference>
<dbReference type="AlphaFoldDB" id="A0A068YIY0"/>
<dbReference type="OrthoDB" id="10257415at2759"/>
<proteinExistence type="predicted"/>
<feature type="compositionally biased region" description="Polar residues" evidence="1">
    <location>
        <begin position="584"/>
        <end position="598"/>
    </location>
</feature>
<accession>A0A068YIY0</accession>
<reference evidence="2" key="2">
    <citation type="submission" date="2015-11" db="EMBL/GenBank/DDBJ databases">
        <authorList>
            <person name="Zhang Y."/>
            <person name="Guo Z."/>
        </authorList>
    </citation>
    <scope>NUCLEOTIDE SEQUENCE</scope>
</reference>
<protein>
    <submittedName>
        <fullName evidence="2">UDP galactose 4 epimerase</fullName>
    </submittedName>
</protein>
<gene>
    <name evidence="2" type="ORF">EmuJ_000984900</name>
</gene>
<evidence type="ECO:0000313" key="2">
    <source>
        <dbReference type="EMBL" id="CDS42148.1"/>
    </source>
</evidence>
<dbReference type="GO" id="GO:0006406">
    <property type="term" value="P:mRNA export from nucleus"/>
    <property type="evidence" value="ECO:0007669"/>
    <property type="project" value="TreeGrafter"/>
</dbReference>
<dbReference type="OMA" id="MVENEYX"/>
<feature type="region of interest" description="Disordered" evidence="1">
    <location>
        <begin position="510"/>
        <end position="667"/>
    </location>
</feature>
<organism evidence="2 3">
    <name type="scientific">Echinococcus multilocularis</name>
    <name type="common">Fox tapeworm</name>
    <dbReference type="NCBI Taxonomy" id="6211"/>
    <lineage>
        <taxon>Eukaryota</taxon>
        <taxon>Metazoa</taxon>
        <taxon>Spiralia</taxon>
        <taxon>Lophotrochozoa</taxon>
        <taxon>Platyhelminthes</taxon>
        <taxon>Cestoda</taxon>
        <taxon>Eucestoda</taxon>
        <taxon>Cyclophyllidea</taxon>
        <taxon>Taeniidae</taxon>
        <taxon>Echinococcus</taxon>
    </lineage>
</organism>
<dbReference type="eggNOG" id="KOG2491">
    <property type="taxonomic scope" value="Eukaryota"/>
</dbReference>
<dbReference type="STRING" id="6211.A0A068YIY0"/>
<dbReference type="GO" id="GO:0000445">
    <property type="term" value="C:THO complex part of transcription export complex"/>
    <property type="evidence" value="ECO:0007669"/>
    <property type="project" value="TreeGrafter"/>
</dbReference>
<dbReference type="Proteomes" id="UP000017246">
    <property type="component" value="Unassembled WGS sequence"/>
</dbReference>
<dbReference type="InterPro" id="IPR021861">
    <property type="entry name" value="THO_THOC1"/>
</dbReference>
<name>A0A068YIY0_ECHMU</name>
<dbReference type="PANTHER" id="PTHR13265">
    <property type="entry name" value="THO COMPLEX SUBUNIT 1"/>
    <property type="match status" value="1"/>
</dbReference>
<reference evidence="2" key="1">
    <citation type="journal article" date="2013" name="Nature">
        <title>The genomes of four tapeworm species reveal adaptations to parasitism.</title>
        <authorList>
            <person name="Tsai I.J."/>
            <person name="Zarowiecki M."/>
            <person name="Holroyd N."/>
            <person name="Garciarrubio A."/>
            <person name="Sanchez-Flores A."/>
            <person name="Brooks K.L."/>
            <person name="Tracey A."/>
            <person name="Bobes R.J."/>
            <person name="Fragoso G."/>
            <person name="Sciutto E."/>
            <person name="Aslett M."/>
            <person name="Beasley H."/>
            <person name="Bennett H.M."/>
            <person name="Cai J."/>
            <person name="Camicia F."/>
            <person name="Clark R."/>
            <person name="Cucher M."/>
            <person name="De Silva N."/>
            <person name="Day T.A."/>
            <person name="Deplazes P."/>
            <person name="Estrada K."/>
            <person name="Fernandez C."/>
            <person name="Holland P.W."/>
            <person name="Hou J."/>
            <person name="Hu S."/>
            <person name="Huckvale T."/>
            <person name="Hung S.S."/>
            <person name="Kamenetzky L."/>
            <person name="Keane J.A."/>
            <person name="Kiss F."/>
            <person name="Koziol U."/>
            <person name="Lambert O."/>
            <person name="Liu K."/>
            <person name="Luo X."/>
            <person name="Luo Y."/>
            <person name="Macchiaroli N."/>
            <person name="Nichol S."/>
            <person name="Paps J."/>
            <person name="Parkinson J."/>
            <person name="Pouchkina-Stantcheva N."/>
            <person name="Riddiford N."/>
            <person name="Rosenzvit M."/>
            <person name="Salinas G."/>
            <person name="Wasmuth J.D."/>
            <person name="Zamanian M."/>
            <person name="Zheng Y."/>
            <person name="Cai X."/>
            <person name="Soberon X."/>
            <person name="Olson P.D."/>
            <person name="Laclette J.P."/>
            <person name="Brehm K."/>
            <person name="Berriman M."/>
            <person name="Garciarrubio A."/>
            <person name="Bobes R.J."/>
            <person name="Fragoso G."/>
            <person name="Sanchez-Flores A."/>
            <person name="Estrada K."/>
            <person name="Cevallos M.A."/>
            <person name="Morett E."/>
            <person name="Gonzalez V."/>
            <person name="Portillo T."/>
            <person name="Ochoa-Leyva A."/>
            <person name="Jose M.V."/>
            <person name="Sciutto E."/>
            <person name="Landa A."/>
            <person name="Jimenez L."/>
            <person name="Valdes V."/>
            <person name="Carrero J.C."/>
            <person name="Larralde C."/>
            <person name="Morales-Montor J."/>
            <person name="Limon-Lason J."/>
            <person name="Soberon X."/>
            <person name="Laclette J.P."/>
        </authorList>
    </citation>
    <scope>NUCLEOTIDE SEQUENCE [LARGE SCALE GENOMIC DNA]</scope>
</reference>
<dbReference type="PANTHER" id="PTHR13265:SF0">
    <property type="entry name" value="HPR1"/>
    <property type="match status" value="1"/>
</dbReference>
<feature type="compositionally biased region" description="Basic and acidic residues" evidence="1">
    <location>
        <begin position="650"/>
        <end position="667"/>
    </location>
</feature>
<feature type="compositionally biased region" description="Acidic residues" evidence="1">
    <location>
        <begin position="612"/>
        <end position="649"/>
    </location>
</feature>
<dbReference type="EMBL" id="LN902842">
    <property type="protein sequence ID" value="CDS42148.1"/>
    <property type="molecule type" value="Genomic_DNA"/>
</dbReference>
<evidence type="ECO:0000313" key="3">
    <source>
        <dbReference type="Proteomes" id="UP000017246"/>
    </source>
</evidence>
<feature type="compositionally biased region" description="Polar residues" evidence="1">
    <location>
        <begin position="511"/>
        <end position="539"/>
    </location>
</feature>
<keyword evidence="3" id="KW-1185">Reference proteome</keyword>
<evidence type="ECO:0000256" key="1">
    <source>
        <dbReference type="SAM" id="MobiDB-lite"/>
    </source>
</evidence>
<sequence>MTEEFVTSLKAVNNFLGDYPSKITLQSLKSLSESIKLAPEQKKSVMDLAFRERTLSLLSGSNSMVEVRALLRLAASAAVEGICSASTPFLLFADLVNTKPIAEAEANFHFLEETIKALKDASLFGSGRNTLLRMCNDLLRRLSKSQNTVFCGRIQLFLTSLFPLNEKSGLNFTSNFNLEKEVAFNQDPDESLFHSLTTETDADGGEGGDAEAGVNPSALVNADLYRRFWRLQEVLKAPAHCYTSEGWKVFVECTECVVSTFQSIRLIAGCGSEAPWHQFTMYLTSEKLIDLQLMDRNFRRYILTQLVIIFQYLTAQVKFKNEGQRLNDEQLQWVQKQQEAIVELLRRDAASPSDVTEAVVEHILYRETHWNQWKNQSCPSFIREPEKSVLVPRKRRTNPLQDRSGRKLYRFGNSDLDELWSACPDNLESCRDKRGVFQPPDLQTYFQDAILELDPQEKVEEQYKRINREEWSWRALRLLSRRCSQFYTNWNPPGRPIKDYLTNILTEKLQSEGSESRSNGEIIQRQQQARGHSNRSGKTLPSFAGGTAKSAMGCNQKAPYGAVKGTSPREDLPTADSRARSRSPLISETLSFSDSSTPVIVATANKPNSLLSEDEDEAMQDQEQEEEEMDEDTDGEAADEDDDLESGDSEDSKSRGDRQGGEEAGEH</sequence>